<feature type="signal peptide" evidence="7">
    <location>
        <begin position="1"/>
        <end position="19"/>
    </location>
</feature>
<feature type="chain" id="PRO_5031334744" evidence="7">
    <location>
        <begin position="20"/>
        <end position="492"/>
    </location>
</feature>
<accession>A0A7W7YBS9</accession>
<dbReference type="CDD" id="cd16030">
    <property type="entry name" value="iduronate-2-sulfatase"/>
    <property type="match status" value="1"/>
</dbReference>
<feature type="domain" description="Sulfatase N-terminal" evidence="8">
    <location>
        <begin position="24"/>
        <end position="364"/>
    </location>
</feature>
<dbReference type="InterPro" id="IPR017850">
    <property type="entry name" value="Alkaline_phosphatase_core_sf"/>
</dbReference>
<dbReference type="InterPro" id="IPR000917">
    <property type="entry name" value="Sulfatase_N"/>
</dbReference>
<sequence length="492" mass="54969">MKLLRIFTALLFSLPILHAADSRPNVLFIAIDDQNDWIGCMGGHPQVKTPAIDALAKSGTLFASAHCQAPLCNPSRSSLLTGLRPSSTGIYGLAPGIREVEQTKQHVTLPQTFTQAGYYTFNSGKIYHDGSMRGGDQKAEFTEWGNRGPMPKPKTPIANLPGPDRHPAMDWGVFPEKDEDNADWKIADSAIDALKRAPADKPFFVAAGFRLPHVPCFASQKWFDLYPDATLKMPPVKEDDRDDLPKFADFLHWKLPEPRLSTLRKYNEWRPLVRAYLACVSFMDSQVGRLMQALKETGRAENTIIVLWGDHGWHLGEKLMTGKNTLWERSTRVPLIFAGPGIKAGQVCESPVELLDIFPSLLALSKMPARKDLEGHSLVPQLQDASAPREWPAITTHNQGNHAIRAKDWRYIRYADGSEELYDLKGDPNEWTNLAKDARYVGKKAELARWLPKIDKGPVPGSKSRVLTYDPATKEAIWEDKPIDKSAPLPEP</sequence>
<dbReference type="PANTHER" id="PTHR45953:SF1">
    <property type="entry name" value="IDURONATE 2-SULFATASE"/>
    <property type="match status" value="1"/>
</dbReference>
<reference evidence="9 10" key="1">
    <citation type="submission" date="2020-08" db="EMBL/GenBank/DDBJ databases">
        <title>Genomic Encyclopedia of Type Strains, Phase IV (KMG-IV): sequencing the most valuable type-strain genomes for metagenomic binning, comparative biology and taxonomic classification.</title>
        <authorList>
            <person name="Goeker M."/>
        </authorList>
    </citation>
    <scope>NUCLEOTIDE SEQUENCE [LARGE SCALE GENOMIC DNA]</scope>
    <source>
        <strain evidence="9 10">DSM 12252</strain>
    </source>
</reference>
<comment type="similarity">
    <text evidence="2">Belongs to the sulfatase family.</text>
</comment>
<evidence type="ECO:0000256" key="2">
    <source>
        <dbReference type="ARBA" id="ARBA00008779"/>
    </source>
</evidence>
<dbReference type="RefSeq" id="WP_184340211.1">
    <property type="nucleotide sequence ID" value="NZ_JACHIG010000005.1"/>
</dbReference>
<organism evidence="9 10">
    <name type="scientific">Prosthecobacter vanneervenii</name>
    <dbReference type="NCBI Taxonomy" id="48466"/>
    <lineage>
        <taxon>Bacteria</taxon>
        <taxon>Pseudomonadati</taxon>
        <taxon>Verrucomicrobiota</taxon>
        <taxon>Verrucomicrobiia</taxon>
        <taxon>Verrucomicrobiales</taxon>
        <taxon>Verrucomicrobiaceae</taxon>
        <taxon>Prosthecobacter</taxon>
    </lineage>
</organism>
<dbReference type="InterPro" id="IPR035874">
    <property type="entry name" value="IDS"/>
</dbReference>
<dbReference type="SUPFAM" id="SSF53649">
    <property type="entry name" value="Alkaline phosphatase-like"/>
    <property type="match status" value="1"/>
</dbReference>
<dbReference type="PROSITE" id="PS00149">
    <property type="entry name" value="SULFATASE_2"/>
    <property type="match status" value="1"/>
</dbReference>
<dbReference type="GO" id="GO:0004423">
    <property type="term" value="F:iduronate-2-sulfatase activity"/>
    <property type="evidence" value="ECO:0007669"/>
    <property type="project" value="InterPro"/>
</dbReference>
<name>A0A7W7YBS9_9BACT</name>
<evidence type="ECO:0000256" key="6">
    <source>
        <dbReference type="ARBA" id="ARBA00022837"/>
    </source>
</evidence>
<dbReference type="AlphaFoldDB" id="A0A7W7YBS9"/>
<comment type="cofactor">
    <cofactor evidence="1">
        <name>Ca(2+)</name>
        <dbReference type="ChEBI" id="CHEBI:29108"/>
    </cofactor>
</comment>
<dbReference type="EMBL" id="JACHIG010000005">
    <property type="protein sequence ID" value="MBB5033301.1"/>
    <property type="molecule type" value="Genomic_DNA"/>
</dbReference>
<dbReference type="GO" id="GO:0005737">
    <property type="term" value="C:cytoplasm"/>
    <property type="evidence" value="ECO:0007669"/>
    <property type="project" value="TreeGrafter"/>
</dbReference>
<evidence type="ECO:0000313" key="9">
    <source>
        <dbReference type="EMBL" id="MBB5033301.1"/>
    </source>
</evidence>
<comment type="caution">
    <text evidence="9">The sequence shown here is derived from an EMBL/GenBank/DDBJ whole genome shotgun (WGS) entry which is preliminary data.</text>
</comment>
<dbReference type="Pfam" id="PF00884">
    <property type="entry name" value="Sulfatase"/>
    <property type="match status" value="1"/>
</dbReference>
<keyword evidence="4 7" id="KW-0732">Signal</keyword>
<dbReference type="PANTHER" id="PTHR45953">
    <property type="entry name" value="IDURONATE 2-SULFATASE"/>
    <property type="match status" value="1"/>
</dbReference>
<keyword evidence="3" id="KW-0479">Metal-binding</keyword>
<proteinExistence type="inferred from homology"/>
<evidence type="ECO:0000256" key="5">
    <source>
        <dbReference type="ARBA" id="ARBA00022801"/>
    </source>
</evidence>
<dbReference type="Gene3D" id="3.40.720.10">
    <property type="entry name" value="Alkaline Phosphatase, subunit A"/>
    <property type="match status" value="1"/>
</dbReference>
<evidence type="ECO:0000256" key="3">
    <source>
        <dbReference type="ARBA" id="ARBA00022723"/>
    </source>
</evidence>
<dbReference type="InterPro" id="IPR024607">
    <property type="entry name" value="Sulfatase_CS"/>
</dbReference>
<evidence type="ECO:0000256" key="1">
    <source>
        <dbReference type="ARBA" id="ARBA00001913"/>
    </source>
</evidence>
<dbReference type="Proteomes" id="UP000590740">
    <property type="component" value="Unassembled WGS sequence"/>
</dbReference>
<keyword evidence="10" id="KW-1185">Reference proteome</keyword>
<protein>
    <submittedName>
        <fullName evidence="9">Arylsulfatase A-like enzyme</fullName>
    </submittedName>
</protein>
<gene>
    <name evidence="9" type="ORF">HNQ65_002884</name>
</gene>
<evidence type="ECO:0000259" key="8">
    <source>
        <dbReference type="Pfam" id="PF00884"/>
    </source>
</evidence>
<keyword evidence="6" id="KW-0106">Calcium</keyword>
<keyword evidence="5" id="KW-0378">Hydrolase</keyword>
<evidence type="ECO:0000256" key="4">
    <source>
        <dbReference type="ARBA" id="ARBA00022729"/>
    </source>
</evidence>
<evidence type="ECO:0000313" key="10">
    <source>
        <dbReference type="Proteomes" id="UP000590740"/>
    </source>
</evidence>
<dbReference type="GO" id="GO:0046872">
    <property type="term" value="F:metal ion binding"/>
    <property type="evidence" value="ECO:0007669"/>
    <property type="project" value="UniProtKB-KW"/>
</dbReference>
<evidence type="ECO:0000256" key="7">
    <source>
        <dbReference type="SAM" id="SignalP"/>
    </source>
</evidence>